<evidence type="ECO:0000313" key="2">
    <source>
        <dbReference type="EMBL" id="OEO31251.1"/>
    </source>
</evidence>
<dbReference type="GO" id="GO:0016706">
    <property type="term" value="F:2-oxoglutarate-dependent dioxygenase activity"/>
    <property type="evidence" value="ECO:0007669"/>
    <property type="project" value="UniProtKB-ARBA"/>
</dbReference>
<dbReference type="RefSeq" id="WP_069909545.1">
    <property type="nucleotide sequence ID" value="NZ_LAJE02000164.1"/>
</dbReference>
<organism evidence="2 3">
    <name type="scientific">Devosia insulae DS-56</name>
    <dbReference type="NCBI Taxonomy" id="1116389"/>
    <lineage>
        <taxon>Bacteria</taxon>
        <taxon>Pseudomonadati</taxon>
        <taxon>Pseudomonadota</taxon>
        <taxon>Alphaproteobacteria</taxon>
        <taxon>Hyphomicrobiales</taxon>
        <taxon>Devosiaceae</taxon>
        <taxon>Devosia</taxon>
    </lineage>
</organism>
<proteinExistence type="predicted"/>
<dbReference type="OrthoDB" id="2553118at2"/>
<comment type="caution">
    <text evidence="2">The sequence shown here is derived from an EMBL/GenBank/DDBJ whole genome shotgun (WGS) entry which is preliminary data.</text>
</comment>
<evidence type="ECO:0000256" key="1">
    <source>
        <dbReference type="SAM" id="MobiDB-lite"/>
    </source>
</evidence>
<sequence length="281" mass="31305">MLQFDQEQGGTYQDGLYDPESSAPRVDIATALTAASRQHYREHGWLSVEGLLDAAEVASAKAAIDDLIDGRVPLFSGVSYEKGYKELIDTMSAAERYDAVRKLYDFVPHEERLAGIALGERIGAICRHLLERDVRLFQDMALLKPPRGGREKPWHQDHAFFDYPLGTRIVGVWIAVDEATIANGCMQVLDGGHKLGPIHHFRRRDWQICDTDIVGRKSVAFPLRPGDGMFFDGLLPHGTPSNNSAQRRRALQFHYMDQKAQPTDQTERLAIFGGEGAGATC</sequence>
<protein>
    <recommendedName>
        <fullName evidence="4">Phytanoyl-CoA dioxygenase</fullName>
    </recommendedName>
</protein>
<feature type="region of interest" description="Disordered" evidence="1">
    <location>
        <begin position="1"/>
        <end position="20"/>
    </location>
</feature>
<keyword evidence="3" id="KW-1185">Reference proteome</keyword>
<dbReference type="SUPFAM" id="SSF51197">
    <property type="entry name" value="Clavaminate synthase-like"/>
    <property type="match status" value="1"/>
</dbReference>
<dbReference type="Gene3D" id="2.60.120.620">
    <property type="entry name" value="q2cbj1_9rhob like domain"/>
    <property type="match status" value="1"/>
</dbReference>
<evidence type="ECO:0000313" key="3">
    <source>
        <dbReference type="Proteomes" id="UP000095463"/>
    </source>
</evidence>
<dbReference type="PANTHER" id="PTHR20883">
    <property type="entry name" value="PHYTANOYL-COA DIOXYGENASE DOMAIN CONTAINING 1"/>
    <property type="match status" value="1"/>
</dbReference>
<dbReference type="GO" id="GO:0005506">
    <property type="term" value="F:iron ion binding"/>
    <property type="evidence" value="ECO:0007669"/>
    <property type="project" value="UniProtKB-ARBA"/>
</dbReference>
<reference evidence="2 3" key="1">
    <citation type="journal article" date="2015" name="Genome Announc.">
        <title>Genome Assemblies of Three Soil-Associated Devosia species: D. insulae, D. limi, and D. soli.</title>
        <authorList>
            <person name="Hassan Y.I."/>
            <person name="Lepp D."/>
            <person name="Zhou T."/>
        </authorList>
    </citation>
    <scope>NUCLEOTIDE SEQUENCE [LARGE SCALE GENOMIC DNA]</scope>
    <source>
        <strain evidence="2 3">DS-56</strain>
    </source>
</reference>
<dbReference type="AlphaFoldDB" id="A0A1E5XRM0"/>
<gene>
    <name evidence="2" type="ORF">VW23_017120</name>
</gene>
<dbReference type="PANTHER" id="PTHR20883:SF46">
    <property type="entry name" value="PHYTANOYL-COA HYDROXYLASE"/>
    <property type="match status" value="1"/>
</dbReference>
<accession>A0A1E5XRM0</accession>
<dbReference type="EMBL" id="LAJE02000164">
    <property type="protein sequence ID" value="OEO31251.1"/>
    <property type="molecule type" value="Genomic_DNA"/>
</dbReference>
<evidence type="ECO:0008006" key="4">
    <source>
        <dbReference type="Google" id="ProtNLM"/>
    </source>
</evidence>
<feature type="compositionally biased region" description="Polar residues" evidence="1">
    <location>
        <begin position="1"/>
        <end position="11"/>
    </location>
</feature>
<dbReference type="Pfam" id="PF05721">
    <property type="entry name" value="PhyH"/>
    <property type="match status" value="1"/>
</dbReference>
<name>A0A1E5XRM0_9HYPH</name>
<dbReference type="Proteomes" id="UP000095463">
    <property type="component" value="Unassembled WGS sequence"/>
</dbReference>
<dbReference type="InterPro" id="IPR008775">
    <property type="entry name" value="Phytyl_CoA_dOase-like"/>
</dbReference>